<comment type="caution">
    <text evidence="1">The sequence shown here is derived from an EMBL/GenBank/DDBJ whole genome shotgun (WGS) entry which is preliminary data.</text>
</comment>
<sequence length="48" mass="5009">MQVAAVSKTVDRAGLAIIASGMRACLAEDPSGQTLDATRLEKLFMSLA</sequence>
<dbReference type="Proteomes" id="UP000614239">
    <property type="component" value="Unassembled WGS sequence"/>
</dbReference>
<dbReference type="AlphaFoldDB" id="A0A8H9HEN1"/>
<gene>
    <name evidence="1" type="ORF">GCM10011612_14440</name>
</gene>
<evidence type="ECO:0000313" key="1">
    <source>
        <dbReference type="EMBL" id="GGO98762.1"/>
    </source>
</evidence>
<protein>
    <submittedName>
        <fullName evidence="1">Uncharacterized protein</fullName>
    </submittedName>
</protein>
<proteinExistence type="predicted"/>
<keyword evidence="2" id="KW-1185">Reference proteome</keyword>
<organism evidence="1 2">
    <name type="scientific">Actinomyces gaoshouyii</name>
    <dbReference type="NCBI Taxonomy" id="1960083"/>
    <lineage>
        <taxon>Bacteria</taxon>
        <taxon>Bacillati</taxon>
        <taxon>Actinomycetota</taxon>
        <taxon>Actinomycetes</taxon>
        <taxon>Actinomycetales</taxon>
        <taxon>Actinomycetaceae</taxon>
        <taxon>Actinomyces</taxon>
    </lineage>
</organism>
<reference evidence="1" key="2">
    <citation type="submission" date="2020-09" db="EMBL/GenBank/DDBJ databases">
        <authorList>
            <person name="Sun Q."/>
            <person name="Zhou Y."/>
        </authorList>
    </citation>
    <scope>NUCLEOTIDE SEQUENCE</scope>
    <source>
        <strain evidence="1">CGMCC 4.7372</strain>
    </source>
</reference>
<dbReference type="EMBL" id="BMNJ01000004">
    <property type="protein sequence ID" value="GGO98762.1"/>
    <property type="molecule type" value="Genomic_DNA"/>
</dbReference>
<reference evidence="1" key="1">
    <citation type="journal article" date="2014" name="Int. J. Syst. Evol. Microbiol.">
        <title>Complete genome sequence of Corynebacterium casei LMG S-19264T (=DSM 44701T), isolated from a smear-ripened cheese.</title>
        <authorList>
            <consortium name="US DOE Joint Genome Institute (JGI-PGF)"/>
            <person name="Walter F."/>
            <person name="Albersmeier A."/>
            <person name="Kalinowski J."/>
            <person name="Ruckert C."/>
        </authorList>
    </citation>
    <scope>NUCLEOTIDE SEQUENCE</scope>
    <source>
        <strain evidence="1">CGMCC 4.7372</strain>
    </source>
</reference>
<accession>A0A8H9HEN1</accession>
<name>A0A8H9HEN1_9ACTO</name>
<evidence type="ECO:0000313" key="2">
    <source>
        <dbReference type="Proteomes" id="UP000614239"/>
    </source>
</evidence>